<keyword evidence="9" id="KW-0812">Transmembrane</keyword>
<keyword evidence="3" id="KW-0732">Signal</keyword>
<dbReference type="InterPro" id="IPR011250">
    <property type="entry name" value="OMP/PagP_B-barrel"/>
</dbReference>
<dbReference type="Gene3D" id="2.40.160.20">
    <property type="match status" value="1"/>
</dbReference>
<evidence type="ECO:0000313" key="11">
    <source>
        <dbReference type="EMBL" id="CEG10302.1"/>
    </source>
</evidence>
<evidence type="ECO:0000256" key="4">
    <source>
        <dbReference type="ARBA" id="ARBA00023136"/>
    </source>
</evidence>
<dbReference type="Pfam" id="PF13505">
    <property type="entry name" value="OMP_b-brl"/>
    <property type="match status" value="1"/>
</dbReference>
<dbReference type="GO" id="GO:0015288">
    <property type="term" value="F:porin activity"/>
    <property type="evidence" value="ECO:0007669"/>
    <property type="project" value="InterPro"/>
</dbReference>
<evidence type="ECO:0000256" key="7">
    <source>
        <dbReference type="RuleBase" id="RU363072"/>
    </source>
</evidence>
<evidence type="ECO:0000313" key="12">
    <source>
        <dbReference type="Proteomes" id="UP000035762"/>
    </source>
</evidence>
<evidence type="ECO:0000256" key="2">
    <source>
        <dbReference type="ARBA" id="ARBA00008769"/>
    </source>
</evidence>
<keyword evidence="5" id="KW-0998">Cell outer membrane</keyword>
<dbReference type="InterPro" id="IPR027385">
    <property type="entry name" value="Beta-barrel_OMP"/>
</dbReference>
<evidence type="ECO:0000256" key="1">
    <source>
        <dbReference type="ARBA" id="ARBA00004442"/>
    </source>
</evidence>
<evidence type="ECO:0000256" key="5">
    <source>
        <dbReference type="ARBA" id="ARBA00023237"/>
    </source>
</evidence>
<feature type="transmembrane region" description="Helical" evidence="9">
    <location>
        <begin position="27"/>
        <end position="47"/>
    </location>
</feature>
<dbReference type="AlphaFoldDB" id="A0A090MV37"/>
<name>A0A090MV37_AFIFE</name>
<comment type="subcellular location">
    <subcellularLocation>
        <location evidence="1">Cell outer membrane</location>
    </subcellularLocation>
</comment>
<comment type="caution">
    <text evidence="11">The sequence shown here is derived from an EMBL/GenBank/DDBJ whole genome shotgun (WGS) entry which is preliminary data.</text>
</comment>
<feature type="domain" description="Outer membrane protein beta-barrel" evidence="10">
    <location>
        <begin position="100"/>
        <end position="289"/>
    </location>
</feature>
<dbReference type="PANTHER" id="PTHR34001">
    <property type="entry name" value="BLL7405 PROTEIN"/>
    <property type="match status" value="1"/>
</dbReference>
<dbReference type="PANTHER" id="PTHR34001:SF3">
    <property type="entry name" value="BLL7405 PROTEIN"/>
    <property type="match status" value="1"/>
</dbReference>
<feature type="region of interest" description="Disordered" evidence="8">
    <location>
        <begin position="58"/>
        <end position="94"/>
    </location>
</feature>
<dbReference type="GO" id="GO:0008643">
    <property type="term" value="P:carbohydrate transport"/>
    <property type="evidence" value="ECO:0007669"/>
    <property type="project" value="InterPro"/>
</dbReference>
<evidence type="ECO:0000256" key="6">
    <source>
        <dbReference type="ARBA" id="ARBA00038306"/>
    </source>
</evidence>
<dbReference type="Gene3D" id="2.40.160.180">
    <property type="entry name" value="Carbohydrate-selective porin OprB"/>
    <property type="match status" value="1"/>
</dbReference>
<dbReference type="STRING" id="1035.BN961_03740"/>
<evidence type="ECO:0000259" key="10">
    <source>
        <dbReference type="Pfam" id="PF13505"/>
    </source>
</evidence>
<evidence type="ECO:0000256" key="3">
    <source>
        <dbReference type="ARBA" id="ARBA00022729"/>
    </source>
</evidence>
<keyword evidence="4 9" id="KW-0472">Membrane</keyword>
<proteinExistence type="inferred from homology"/>
<comment type="similarity">
    <text evidence="6">Belongs to the Omp25/RopB family.</text>
</comment>
<dbReference type="InterPro" id="IPR051692">
    <property type="entry name" value="OMP-like"/>
</dbReference>
<keyword evidence="9" id="KW-1133">Transmembrane helix</keyword>
<reference evidence="11 12" key="1">
    <citation type="journal article" date="2014" name="Genome Announc.">
        <title>Genome Sequence of Afipia felis Strain 76713, Isolated in Hospital Water Using an Amoeba Co-Culture Procedure.</title>
        <authorList>
            <person name="Benamar S."/>
            <person name="La Scola B."/>
            <person name="Croce O."/>
        </authorList>
    </citation>
    <scope>NUCLEOTIDE SEQUENCE [LARGE SCALE GENOMIC DNA]</scope>
    <source>
        <strain evidence="11 12">76713</strain>
    </source>
</reference>
<dbReference type="InterPro" id="IPR038673">
    <property type="entry name" value="OprB_sf"/>
</dbReference>
<dbReference type="Pfam" id="PF04966">
    <property type="entry name" value="OprB"/>
    <property type="match status" value="1"/>
</dbReference>
<dbReference type="SUPFAM" id="SSF56925">
    <property type="entry name" value="OMPA-like"/>
    <property type="match status" value="1"/>
</dbReference>
<protein>
    <submittedName>
        <fullName evidence="11">Opacity protein antigens</fullName>
    </submittedName>
</protein>
<gene>
    <name evidence="11" type="ORF">BN961_03740</name>
</gene>
<dbReference type="Proteomes" id="UP000035762">
    <property type="component" value="Unassembled WGS sequence"/>
</dbReference>
<evidence type="ECO:0000256" key="9">
    <source>
        <dbReference type="SAM" id="Phobius"/>
    </source>
</evidence>
<dbReference type="InterPro" id="IPR007049">
    <property type="entry name" value="Carb-sel_porin_OprB"/>
</dbReference>
<organism evidence="11 12">
    <name type="scientific">Afipia felis</name>
    <name type="common">Cat scratch disease bacillus</name>
    <dbReference type="NCBI Taxonomy" id="1035"/>
    <lineage>
        <taxon>Bacteria</taxon>
        <taxon>Pseudomonadati</taxon>
        <taxon>Pseudomonadota</taxon>
        <taxon>Alphaproteobacteria</taxon>
        <taxon>Hyphomicrobiales</taxon>
        <taxon>Nitrobacteraceae</taxon>
        <taxon>Afipia</taxon>
    </lineage>
</organism>
<accession>A0A090MV37</accession>
<keyword evidence="12" id="KW-1185">Reference proteome</keyword>
<dbReference type="GO" id="GO:0009279">
    <property type="term" value="C:cell outer membrane"/>
    <property type="evidence" value="ECO:0007669"/>
    <property type="project" value="UniProtKB-SubCell"/>
</dbReference>
<comment type="similarity">
    <text evidence="2 7">Belongs to the OprB family.</text>
</comment>
<sequence length="719" mass="77214">MTYFTTHGLPNFTITTGLKVFRRRRVLFCRLMVIAFYLLALGLVAVLQVTKAHAQELQTTPGHPDAARLNTSGPQPILAMPTKAPGASRDNKVESGGPDWSGVYFGGHTGFGAGSLGPGTNPVLNQSVGLPPTVTGMIGGFQGGYNFQASDRWVLGAEADVTFVSPPDETRRIPAPFNTSLDVVGTVRGRIGYAFGPFLPYATGGLAWTRTNVDINGDDGSVLSKLGRWHAGWTAGAGVEMALGGPWTARVQYDYLDLASSTYRLDGAGLRDVSVRPRTQRFTLGLNYRLGDVASTLPRPPATVEMSPDWNIHGQTTFIAQGYPAIRSPYASSASLPGGGQVRETWTADAFLGVRLWDGGAFYFNPELAQGFGLNGTLGLAGFPNGEAQKGGAEFPKFRPQRYYLQQTFGLGGEQEDVADGPLQLAGRRDIDRVTVTVGRFAVGDFFDANAYAKDPRADFMNWAIWSSGAYDFPADLPGMTRGAVIELNRKDWAVRAGAFQVPREPNSDVLVFNGGGGGAVEFEERHSLFGQPGKVRIGAFINRGYTGAYRDAINLAQASPQTDINDAMTALRRNQNKYGFYGNIEQALTADLGLFARASWNDGRTEILSFTDIDRSISGGFSLKGSAWGRPADTIGVGAAVNGLSSAHRNFLAAGGTGLLIGDGRLRYGHESIVEAYYALRVNGWSTVTFDYQFVANPAYNADRGPASILSLRAHAEF</sequence>
<evidence type="ECO:0000256" key="8">
    <source>
        <dbReference type="SAM" id="MobiDB-lite"/>
    </source>
</evidence>
<dbReference type="EMBL" id="CCAZ020000002">
    <property type="protein sequence ID" value="CEG10302.1"/>
    <property type="molecule type" value="Genomic_DNA"/>
</dbReference>
<dbReference type="RefSeq" id="WP_006022572.1">
    <property type="nucleotide sequence ID" value="NZ_CCAZ020000002.1"/>
</dbReference>